<dbReference type="InterPro" id="IPR034683">
    <property type="entry name" value="IspD/TarI"/>
</dbReference>
<dbReference type="EMBL" id="AEVO01000083">
    <property type="protein sequence ID" value="EFY06762.1"/>
    <property type="molecule type" value="Genomic_DNA"/>
</dbReference>
<keyword evidence="9" id="KW-1185">Reference proteome</keyword>
<protein>
    <recommendedName>
        <fullName evidence="7">2-C-methyl-D-erythritol 4-phosphate cytidylyltransferase</fullName>
        <ecNumber evidence="7">2.7.7.60</ecNumber>
    </recommendedName>
    <alternativeName>
        <fullName evidence="7">4-diphosphocytidyl-2C-methyl-D-erythritol synthase</fullName>
    </alternativeName>
    <alternativeName>
        <fullName evidence="7">MEP cytidylyltransferase</fullName>
        <shortName evidence="7">MCT</shortName>
    </alternativeName>
</protein>
<dbReference type="CDD" id="cd02516">
    <property type="entry name" value="CDP-ME_synthetase"/>
    <property type="match status" value="1"/>
</dbReference>
<evidence type="ECO:0000256" key="2">
    <source>
        <dbReference type="ARBA" id="ARBA00004787"/>
    </source>
</evidence>
<feature type="site" description="Transition state stabilizer" evidence="7">
    <location>
        <position position="25"/>
    </location>
</feature>
<sequence length="234" mass="25746">MDSLKLDVVIPAAGVGSRMGAKVPKQYLMLGTKTILERTLEIFLNSPLINRVIVVISKDDEIFQTLEIDSPKLLIAYGGKDRADSVRSGLNQVTTDWVLVHDAARPLLTLEDLAILVVRGRESDCGAILAAPVADTLKKSDGNGKIARTVVRKNVYRALTPQFFKTDLLVKALDEAAKEHAEITDEASALEFLGYHPLLIEGRSDNIKITNKADLRMAKALVKLRERSNKFKAV</sequence>
<name>E8LL37_SUCHY</name>
<evidence type="ECO:0000313" key="8">
    <source>
        <dbReference type="EMBL" id="EFY06762.1"/>
    </source>
</evidence>
<organism evidence="8 9">
    <name type="scientific">Succinatimonas hippei (strain DSM 22608 / JCM 16073 / KCTC 15190 / YIT 12066)</name>
    <dbReference type="NCBI Taxonomy" id="762983"/>
    <lineage>
        <taxon>Bacteria</taxon>
        <taxon>Pseudomonadati</taxon>
        <taxon>Pseudomonadota</taxon>
        <taxon>Gammaproteobacteria</taxon>
        <taxon>Aeromonadales</taxon>
        <taxon>Succinivibrionaceae</taxon>
        <taxon>Succinatimonas</taxon>
    </lineage>
</organism>
<accession>E8LL37</accession>
<evidence type="ECO:0000256" key="5">
    <source>
        <dbReference type="ARBA" id="ARBA00022695"/>
    </source>
</evidence>
<dbReference type="AlphaFoldDB" id="E8LL37"/>
<dbReference type="eggNOG" id="COG1211">
    <property type="taxonomic scope" value="Bacteria"/>
</dbReference>
<reference evidence="8 9" key="1">
    <citation type="submission" date="2011-01" db="EMBL/GenBank/DDBJ databases">
        <authorList>
            <person name="Weinstock G."/>
            <person name="Sodergren E."/>
            <person name="Clifton S."/>
            <person name="Fulton L."/>
            <person name="Fulton B."/>
            <person name="Courtney L."/>
            <person name="Fronick C."/>
            <person name="Harrison M."/>
            <person name="Strong C."/>
            <person name="Farmer C."/>
            <person name="Delahaunty K."/>
            <person name="Markovic C."/>
            <person name="Hall O."/>
            <person name="Minx P."/>
            <person name="Tomlinson C."/>
            <person name="Mitreva M."/>
            <person name="Hou S."/>
            <person name="Chen J."/>
            <person name="Wollam A."/>
            <person name="Pepin K.H."/>
            <person name="Johnson M."/>
            <person name="Bhonagiri V."/>
            <person name="Zhang X."/>
            <person name="Suruliraj S."/>
            <person name="Warren W."/>
            <person name="Chinwalla A."/>
            <person name="Mardis E.R."/>
            <person name="Wilson R.K."/>
        </authorList>
    </citation>
    <scope>NUCLEOTIDE SEQUENCE [LARGE SCALE GENOMIC DNA]</scope>
    <source>
        <strain evidence="9">DSM 22608 / JCM 16073 / KCTC 15190 / YIT 12066</strain>
    </source>
</reference>
<evidence type="ECO:0000256" key="6">
    <source>
        <dbReference type="ARBA" id="ARBA00023229"/>
    </source>
</evidence>
<feature type="site" description="Positions MEP for the nucleophilic attack" evidence="7">
    <location>
        <position position="152"/>
    </location>
</feature>
<dbReference type="PROSITE" id="PS01295">
    <property type="entry name" value="ISPD"/>
    <property type="match status" value="1"/>
</dbReference>
<evidence type="ECO:0000256" key="3">
    <source>
        <dbReference type="ARBA" id="ARBA00009789"/>
    </source>
</evidence>
<dbReference type="PANTHER" id="PTHR32125:SF4">
    <property type="entry name" value="2-C-METHYL-D-ERYTHRITOL 4-PHOSPHATE CYTIDYLYLTRANSFERASE, CHLOROPLASTIC"/>
    <property type="match status" value="1"/>
</dbReference>
<proteinExistence type="inferred from homology"/>
<keyword evidence="6 7" id="KW-0414">Isoprene biosynthesis</keyword>
<dbReference type="EC" id="2.7.7.60" evidence="7"/>
<evidence type="ECO:0000256" key="4">
    <source>
        <dbReference type="ARBA" id="ARBA00022679"/>
    </source>
</evidence>
<comment type="caution">
    <text evidence="8">The sequence shown here is derived from an EMBL/GenBank/DDBJ whole genome shotgun (WGS) entry which is preliminary data.</text>
</comment>
<keyword evidence="5 7" id="KW-0548">Nucleotidyltransferase</keyword>
<dbReference type="OrthoDB" id="9806837at2"/>
<feature type="site" description="Positions MEP for the nucleophilic attack" evidence="7">
    <location>
        <position position="208"/>
    </location>
</feature>
<dbReference type="SUPFAM" id="SSF53448">
    <property type="entry name" value="Nucleotide-diphospho-sugar transferases"/>
    <property type="match status" value="1"/>
</dbReference>
<comment type="function">
    <text evidence="7">Catalyzes the formation of 4-diphosphocytidyl-2-C-methyl-D-erythritol from CTP and 2-C-methyl-D-erythritol 4-phosphate (MEP).</text>
</comment>
<dbReference type="Gene3D" id="3.90.550.10">
    <property type="entry name" value="Spore Coat Polysaccharide Biosynthesis Protein SpsA, Chain A"/>
    <property type="match status" value="1"/>
</dbReference>
<dbReference type="FunFam" id="3.90.550.10:FF:000003">
    <property type="entry name" value="2-C-methyl-D-erythritol 4-phosphate cytidylyltransferase"/>
    <property type="match status" value="1"/>
</dbReference>
<evidence type="ECO:0000256" key="7">
    <source>
        <dbReference type="HAMAP-Rule" id="MF_00108"/>
    </source>
</evidence>
<dbReference type="InterPro" id="IPR050088">
    <property type="entry name" value="IspD/TarI_cytidylyltransf_bact"/>
</dbReference>
<dbReference type="GO" id="GO:0019288">
    <property type="term" value="P:isopentenyl diphosphate biosynthetic process, methylerythritol 4-phosphate pathway"/>
    <property type="evidence" value="ECO:0007669"/>
    <property type="project" value="UniProtKB-UniRule"/>
</dbReference>
<dbReference type="NCBIfam" id="TIGR00453">
    <property type="entry name" value="ispD"/>
    <property type="match status" value="1"/>
</dbReference>
<dbReference type="Proteomes" id="UP000018458">
    <property type="component" value="Unassembled WGS sequence"/>
</dbReference>
<dbReference type="InterPro" id="IPR001228">
    <property type="entry name" value="IspD"/>
</dbReference>
<keyword evidence="4 7" id="KW-0808">Transferase</keyword>
<dbReference type="UniPathway" id="UPA00056">
    <property type="reaction ID" value="UER00093"/>
</dbReference>
<evidence type="ECO:0000256" key="1">
    <source>
        <dbReference type="ARBA" id="ARBA00001282"/>
    </source>
</evidence>
<dbReference type="InterPro" id="IPR018294">
    <property type="entry name" value="ISPD_synthase_CS"/>
</dbReference>
<dbReference type="Pfam" id="PF01128">
    <property type="entry name" value="IspD"/>
    <property type="match status" value="1"/>
</dbReference>
<feature type="site" description="Transition state stabilizer" evidence="7">
    <location>
        <position position="18"/>
    </location>
</feature>
<comment type="similarity">
    <text evidence="3 7">Belongs to the IspD/TarI cytidylyltransferase family. IspD subfamily.</text>
</comment>
<dbReference type="PANTHER" id="PTHR32125">
    <property type="entry name" value="2-C-METHYL-D-ERYTHRITOL 4-PHOSPHATE CYTIDYLYLTRANSFERASE, CHLOROPLASTIC"/>
    <property type="match status" value="1"/>
</dbReference>
<dbReference type="RefSeq" id="WP_009143625.1">
    <property type="nucleotide sequence ID" value="NZ_GL831017.1"/>
</dbReference>
<dbReference type="InterPro" id="IPR029044">
    <property type="entry name" value="Nucleotide-diphossugar_trans"/>
</dbReference>
<comment type="pathway">
    <text evidence="2 7">Isoprenoid biosynthesis; isopentenyl diphosphate biosynthesis via DXP pathway; isopentenyl diphosphate from 1-deoxy-D-xylulose 5-phosphate: step 2/6.</text>
</comment>
<dbReference type="STRING" id="762983.HMPREF9444_01443"/>
<comment type="catalytic activity">
    <reaction evidence="1 7">
        <text>2-C-methyl-D-erythritol 4-phosphate + CTP + H(+) = 4-CDP-2-C-methyl-D-erythritol + diphosphate</text>
        <dbReference type="Rhea" id="RHEA:13429"/>
        <dbReference type="ChEBI" id="CHEBI:15378"/>
        <dbReference type="ChEBI" id="CHEBI:33019"/>
        <dbReference type="ChEBI" id="CHEBI:37563"/>
        <dbReference type="ChEBI" id="CHEBI:57823"/>
        <dbReference type="ChEBI" id="CHEBI:58262"/>
        <dbReference type="EC" id="2.7.7.60"/>
    </reaction>
</comment>
<dbReference type="GO" id="GO:0050518">
    <property type="term" value="F:2-C-methyl-D-erythritol 4-phosphate cytidylyltransferase activity"/>
    <property type="evidence" value="ECO:0007669"/>
    <property type="project" value="UniProtKB-UniRule"/>
</dbReference>
<gene>
    <name evidence="7 8" type="primary">ispD</name>
    <name evidence="8" type="ORF">HMPREF9444_01443</name>
</gene>
<dbReference type="HOGENOM" id="CLU_061281_3_1_6"/>
<evidence type="ECO:0000313" key="9">
    <source>
        <dbReference type="Proteomes" id="UP000018458"/>
    </source>
</evidence>
<dbReference type="HAMAP" id="MF_00108">
    <property type="entry name" value="IspD"/>
    <property type="match status" value="1"/>
</dbReference>